<keyword evidence="5" id="KW-0539">Nucleus</keyword>
<evidence type="ECO:0000256" key="3">
    <source>
        <dbReference type="ARBA" id="ARBA00019789"/>
    </source>
</evidence>
<feature type="compositionally biased region" description="Basic and acidic residues" evidence="7">
    <location>
        <begin position="245"/>
        <end position="258"/>
    </location>
</feature>
<dbReference type="Pfam" id="PF25481">
    <property type="entry name" value="Nucleoprot-TPR"/>
    <property type="match status" value="1"/>
</dbReference>
<dbReference type="Pfam" id="PF07926">
    <property type="entry name" value="TPR_MLP1_2"/>
    <property type="match status" value="1"/>
</dbReference>
<proteinExistence type="inferred from homology"/>
<dbReference type="InterPro" id="IPR057974">
    <property type="entry name" value="NUA/TPR/MLP1-2-like_dom"/>
</dbReference>
<evidence type="ECO:0000256" key="1">
    <source>
        <dbReference type="ARBA" id="ARBA00004123"/>
    </source>
</evidence>
<feature type="compositionally biased region" description="Polar residues" evidence="7">
    <location>
        <begin position="1669"/>
        <end position="1688"/>
    </location>
</feature>
<name>A0A8B9J7B3_ASTMX</name>
<dbReference type="GO" id="GO:0006406">
    <property type="term" value="P:mRNA export from nucleus"/>
    <property type="evidence" value="ECO:0007669"/>
    <property type="project" value="TreeGrafter"/>
</dbReference>
<feature type="region of interest" description="Disordered" evidence="7">
    <location>
        <begin position="234"/>
        <end position="258"/>
    </location>
</feature>
<evidence type="ECO:0000256" key="7">
    <source>
        <dbReference type="SAM" id="MobiDB-lite"/>
    </source>
</evidence>
<evidence type="ECO:0000259" key="9">
    <source>
        <dbReference type="Pfam" id="PF25481"/>
    </source>
</evidence>
<dbReference type="GO" id="GO:0017056">
    <property type="term" value="F:structural constituent of nuclear pore"/>
    <property type="evidence" value="ECO:0007669"/>
    <property type="project" value="TreeGrafter"/>
</dbReference>
<dbReference type="Proteomes" id="UP000694621">
    <property type="component" value="Unplaced"/>
</dbReference>
<protein>
    <recommendedName>
        <fullName evidence="3">Nucleoprotein TPR</fullName>
    </recommendedName>
</protein>
<feature type="compositionally biased region" description="Low complexity" evidence="7">
    <location>
        <begin position="1330"/>
        <end position="1342"/>
    </location>
</feature>
<dbReference type="GO" id="GO:0006606">
    <property type="term" value="P:protein import into nucleus"/>
    <property type="evidence" value="ECO:0007669"/>
    <property type="project" value="InterPro"/>
</dbReference>
<dbReference type="Gene3D" id="1.10.287.1490">
    <property type="match status" value="2"/>
</dbReference>
<feature type="compositionally biased region" description="Polar residues" evidence="7">
    <location>
        <begin position="1270"/>
        <end position="1283"/>
    </location>
</feature>
<dbReference type="PANTHER" id="PTHR18898:SF3">
    <property type="entry name" value="NUCLEOPROTEIN TPR"/>
    <property type="match status" value="1"/>
</dbReference>
<feature type="compositionally biased region" description="Polar residues" evidence="7">
    <location>
        <begin position="1316"/>
        <end position="1325"/>
    </location>
</feature>
<accession>A0A8B9J7B3</accession>
<feature type="compositionally biased region" description="Polar residues" evidence="7">
    <location>
        <begin position="1717"/>
        <end position="1752"/>
    </location>
</feature>
<feature type="domain" description="Nucleoprotein TPR/MPL1" evidence="9">
    <location>
        <begin position="88"/>
        <end position="168"/>
    </location>
</feature>
<dbReference type="InterPro" id="IPR057577">
    <property type="entry name" value="Nucleoprot-TPR/MLP1_dom"/>
</dbReference>
<evidence type="ECO:0000256" key="5">
    <source>
        <dbReference type="ARBA" id="ARBA00023242"/>
    </source>
</evidence>
<feature type="region of interest" description="Disordered" evidence="7">
    <location>
        <begin position="541"/>
        <end position="577"/>
    </location>
</feature>
<keyword evidence="4 6" id="KW-0175">Coiled coil</keyword>
<evidence type="ECO:0000259" key="8">
    <source>
        <dbReference type="Pfam" id="PF07926"/>
    </source>
</evidence>
<evidence type="ECO:0000313" key="11">
    <source>
        <dbReference type="Ensembl" id="ENSAMXP00005007102.1"/>
    </source>
</evidence>
<dbReference type="Pfam" id="PF25785">
    <property type="entry name" value="TPR"/>
    <property type="match status" value="1"/>
</dbReference>
<feature type="coiled-coil region" evidence="6">
    <location>
        <begin position="591"/>
        <end position="961"/>
    </location>
</feature>
<sequence>MAALLQQALERTELNKLPKAVQNKLEKLLTDQQAELDSLKSGHERYRTDCGGWRCWRASLDFKRISDKLVETSAARNELQLKLDEIQSSELSIQHREKRMEQEKELLQNQNTWLNSELKTKTDELFRLTRDKGKEILQIKCTLESKNEEVLASRLQKEVTALKKTSETLQKKTEDLLNKLKEEKDQRTAMEEKYRNELNANLRLCTLYKSSAADAEAKNTELSRAVEELNKLLKDSTEGTSTNKTTEKKLSDVESSRGKVETELQEKIKNLQKELEESNKRLAEFKRRGVPALTEEELTNLSPTAAAVAKIVKPGMKLMELYNAFVESQDQLQLSKLENKRINKVLDEIVREVETKAPGLKRQKEEYENMQKSMGSLCAKLELAMKEIHKLQKETDEANKRAAVSDRANQRAEKQIADMSQQVRVLLVELEEARGNQVVREDVNSAVSSSSEVLGPRQVAFRSVEELQQQNQNLLAQLREMEEQRERSENEAKSAREKELEQSLEKVQKEHELLKEQRNQQKQLADSAMRQRDMYRILLETAGVSLPPQDSGTQPATPTRPGSMPTRSTPVRAAAADSLQSTQAKAAFKQLNDAFMTYKKEKAENDKLLNEQNERLQRQLSEMMSQKAKLSSQLDFGSKRYEMLQENVNGYRREIDYLRDRVQQLSGTSQRYEQIIHTMTQDLREANEKLAVAEVRCENLRKERDILKQAESRLTQEKESILAEQRSQNLLLTNLKSIQLTMERTEADSRQRYSSQITTLEKEVAQLKKRLEQEVEQRHALERRQDAQLVEAKKQLASQNTVHQKTKELLRSAEQQVSALRQQLNNAENQSTAAPGVPQQEVEELQAQLKQLEDQNSDLKERLKSTTTNVEEYRSMVLSLEDHIGKEKQVAEEARAVIENQLKEAQELNKQLDERLREAEKEKQDLQEEKLKAVENVEKHVKELKRSVTDMQTELQEALHRSAAAVTQEQRATQDSQQQAKLASEAQSKYERELMLHAADVEALQAAKKQTQQAAQSIKELEEKAQKATAELQQGRAAWQQQEKSLKDLVKLRQRVNDLQKQNSMLHEQMEGLNTKMAATVQQQHIVNSQMVAEAAAKPAQVDEAQQEALQASEKEIQNLKTSLTQAQSKTTELEAQVESQQKAVTEREAEVKSLQEQLAQVQPELTRLRTELQEKSSQEEQLRQQITDKEEKTKKAFMGAKQKINQLNSAKEQLAKENEELKQQREELEVRMSALKSQYEGRLSRQERELRDLREQQERHGEQRDEPNQEQQRPSESRQITLKPTPATDRGSASSTEPPTANIKPTPVTGAASKQPPSSKSTPRASIRPMITPATVTTPTPTATVMPTAQAETQEALQPSEALVEHVTVFGSGSVRSTSPNVQSTQSILTVQQSQATAFVQPTQQQASQEPSAPTMMEAVHSSQMERPSTSTAVFGTGVFINKLHHPVYHHNTELQLIRFMKRKKNLGLIFRSSFIYIFLFIHFLFVQYGEEEDEDDEDGDGAMAEEGEESNEGSADVNEPFEGDDTEVQNFLYIYILQTGQARRSSMSRAPQLTPGIGSMQHFFDDDDRMVPSTPTLVVPHRTDGFAEAIHSPQVAGVPRFRFGPPEDMIPPTSSSHSDLGQLASQGGLGMYESPLFLAAHDEESGGRSVPTTPLQVAAPVTVFTETQPSEPASQSVPMVSTSTAGLTVPGEAVPGDDGDDVFMPEAERFFSCNQSHSEMDSAQPSDDATLPSTSQEPTSSSAPDSQSVFSVGGQCFSPSRTGIVERKQIMAEAILIIIVI</sequence>
<feature type="region of interest" description="Disordered" evidence="7">
    <location>
        <begin position="1493"/>
        <end position="1523"/>
    </location>
</feature>
<feature type="compositionally biased region" description="Basic and acidic residues" evidence="7">
    <location>
        <begin position="1255"/>
        <end position="1268"/>
    </location>
</feature>
<evidence type="ECO:0000256" key="2">
    <source>
        <dbReference type="ARBA" id="ARBA00005274"/>
    </source>
</evidence>
<feature type="compositionally biased region" description="Basic and acidic residues" evidence="7">
    <location>
        <begin position="1214"/>
        <end position="1226"/>
    </location>
</feature>
<feature type="region of interest" description="Disordered" evidence="7">
    <location>
        <begin position="1669"/>
        <end position="1700"/>
    </location>
</feature>
<feature type="domain" description="NUA/TPR/MLP1-2-like" evidence="10">
    <location>
        <begin position="395"/>
        <end position="489"/>
    </location>
</feature>
<comment type="similarity">
    <text evidence="2">Belongs to the TPR family.</text>
</comment>
<feature type="region of interest" description="Disordered" evidence="7">
    <location>
        <begin position="964"/>
        <end position="985"/>
    </location>
</feature>
<feature type="coiled-coil region" evidence="6">
    <location>
        <begin position="1001"/>
        <end position="1076"/>
    </location>
</feature>
<dbReference type="InterPro" id="IPR012929">
    <property type="entry name" value="Nucleoprot-TPR/MLP1-2_dom"/>
</dbReference>
<comment type="subcellular location">
    <subcellularLocation>
        <location evidence="1">Nucleus</location>
    </subcellularLocation>
</comment>
<evidence type="ECO:0000259" key="10">
    <source>
        <dbReference type="Pfam" id="PF25785"/>
    </source>
</evidence>
<organism evidence="11 12">
    <name type="scientific">Astyanax mexicanus</name>
    <name type="common">Blind cave fish</name>
    <name type="synonym">Astyanax fasciatus mexicanus</name>
    <dbReference type="NCBI Taxonomy" id="7994"/>
    <lineage>
        <taxon>Eukaryota</taxon>
        <taxon>Metazoa</taxon>
        <taxon>Chordata</taxon>
        <taxon>Craniata</taxon>
        <taxon>Vertebrata</taxon>
        <taxon>Euteleostomi</taxon>
        <taxon>Actinopterygii</taxon>
        <taxon>Neopterygii</taxon>
        <taxon>Teleostei</taxon>
        <taxon>Ostariophysi</taxon>
        <taxon>Characiformes</taxon>
        <taxon>Characoidei</taxon>
        <taxon>Acestrorhamphidae</taxon>
        <taxon>Acestrorhamphinae</taxon>
        <taxon>Astyanax</taxon>
    </lineage>
</organism>
<feature type="region of interest" description="Disordered" evidence="7">
    <location>
        <begin position="1717"/>
        <end position="1753"/>
    </location>
</feature>
<evidence type="ECO:0000256" key="6">
    <source>
        <dbReference type="SAM" id="Coils"/>
    </source>
</evidence>
<evidence type="ECO:0000256" key="4">
    <source>
        <dbReference type="ARBA" id="ARBA00023054"/>
    </source>
</evidence>
<feature type="compositionally biased region" description="Polar residues" evidence="7">
    <location>
        <begin position="548"/>
        <end position="557"/>
    </location>
</feature>
<dbReference type="GO" id="GO:0005643">
    <property type="term" value="C:nuclear pore"/>
    <property type="evidence" value="ECO:0007669"/>
    <property type="project" value="TreeGrafter"/>
</dbReference>
<feature type="domain" description="Nucleoprotein TPR/MLP1-2" evidence="8">
    <location>
        <begin position="948"/>
        <end position="1072"/>
    </location>
</feature>
<feature type="compositionally biased region" description="Acidic residues" evidence="7">
    <location>
        <begin position="1493"/>
        <end position="1513"/>
    </location>
</feature>
<reference evidence="11" key="1">
    <citation type="submission" date="2025-08" db="UniProtKB">
        <authorList>
            <consortium name="Ensembl"/>
        </authorList>
    </citation>
    <scope>IDENTIFICATION</scope>
</reference>
<feature type="region of interest" description="Disordered" evidence="7">
    <location>
        <begin position="481"/>
        <end position="505"/>
    </location>
</feature>
<dbReference type="Ensembl" id="ENSAMXT00005008031.1">
    <property type="protein sequence ID" value="ENSAMXP00005007102.1"/>
    <property type="gene ID" value="ENSAMXG00005003424.1"/>
</dbReference>
<dbReference type="GO" id="GO:1901673">
    <property type="term" value="P:regulation of mitotic spindle assembly"/>
    <property type="evidence" value="ECO:0007669"/>
    <property type="project" value="TreeGrafter"/>
</dbReference>
<dbReference type="PANTHER" id="PTHR18898">
    <property type="entry name" value="NUCLEOPROTEIN TPR-RELATED"/>
    <property type="match status" value="1"/>
</dbReference>
<feature type="region of interest" description="Disordered" evidence="7">
    <location>
        <begin position="1192"/>
        <end position="1226"/>
    </location>
</feature>
<feature type="compositionally biased region" description="Polar residues" evidence="7">
    <location>
        <begin position="965"/>
        <end position="985"/>
    </location>
</feature>
<evidence type="ECO:0000313" key="12">
    <source>
        <dbReference type="Proteomes" id="UP000694621"/>
    </source>
</evidence>
<feature type="region of interest" description="Disordered" evidence="7">
    <location>
        <begin position="1255"/>
        <end position="1342"/>
    </location>
</feature>